<protein>
    <submittedName>
        <fullName evidence="1">Uncharacterized protein</fullName>
    </submittedName>
</protein>
<organism evidence="1">
    <name type="scientific">uncultured Caudovirales phage</name>
    <dbReference type="NCBI Taxonomy" id="2100421"/>
    <lineage>
        <taxon>Viruses</taxon>
        <taxon>Duplodnaviria</taxon>
        <taxon>Heunggongvirae</taxon>
        <taxon>Uroviricota</taxon>
        <taxon>Caudoviricetes</taxon>
        <taxon>Peduoviridae</taxon>
        <taxon>Maltschvirus</taxon>
        <taxon>Maltschvirus maltsch</taxon>
    </lineage>
</organism>
<evidence type="ECO:0000313" key="1">
    <source>
        <dbReference type="EMBL" id="CAB4127789.1"/>
    </source>
</evidence>
<name>A0A6J5L793_9CAUD</name>
<accession>A0A6J5L793</accession>
<dbReference type="EMBL" id="LR796215">
    <property type="protein sequence ID" value="CAB4127789.1"/>
    <property type="molecule type" value="Genomic_DNA"/>
</dbReference>
<reference evidence="1" key="1">
    <citation type="submission" date="2020-04" db="EMBL/GenBank/DDBJ databases">
        <authorList>
            <person name="Chiriac C."/>
            <person name="Salcher M."/>
            <person name="Ghai R."/>
            <person name="Kavagutti S V."/>
        </authorList>
    </citation>
    <scope>NUCLEOTIDE SEQUENCE</scope>
</reference>
<proteinExistence type="predicted"/>
<gene>
    <name evidence="1" type="ORF">UFOVP96_3</name>
</gene>
<sequence length="181" mass="17846">MANYNAVASSSTTNIVPVQAEFNSAGTCLGLVGPGGTYFSPPLTSDTITGAVINNSTIGLTTASSGNFTTLSLNGSLFASTAVLPTIASGFGTSPTVTAISTFAFKIVVGTGGAANGTITLPTATNGWMGFAADVTSGNTLFLQLTGSTATSLTFTSYSVTTGAPANMAAGDIVLVNAISY</sequence>